<dbReference type="AlphaFoldDB" id="A0A8J6MXQ8"/>
<proteinExistence type="inferred from homology"/>
<name>A0A8J6MXQ8_9DELT</name>
<dbReference type="Pfam" id="PF06050">
    <property type="entry name" value="HGD-D"/>
    <property type="match status" value="1"/>
</dbReference>
<accession>A0A8J6MXQ8</accession>
<evidence type="ECO:0000256" key="1">
    <source>
        <dbReference type="ARBA" id="ARBA00005806"/>
    </source>
</evidence>
<reference evidence="5 6" key="1">
    <citation type="submission" date="2020-08" db="EMBL/GenBank/DDBJ databases">
        <title>Bridging the membrane lipid divide: bacteria of the FCB group superphylum have the potential to synthesize archaeal ether lipids.</title>
        <authorList>
            <person name="Villanueva L."/>
            <person name="Von Meijenfeldt F.A.B."/>
            <person name="Westbye A.B."/>
            <person name="Yadav S."/>
            <person name="Hopmans E.C."/>
            <person name="Dutilh B.E."/>
            <person name="Sinninghe Damste J.S."/>
        </authorList>
    </citation>
    <scope>NUCLEOTIDE SEQUENCE [LARGE SCALE GENOMIC DNA]</scope>
    <source>
        <strain evidence="5">NIOZ-UU27</strain>
    </source>
</reference>
<dbReference type="EMBL" id="JACNJD010000160">
    <property type="protein sequence ID" value="MBC8176775.1"/>
    <property type="molecule type" value="Genomic_DNA"/>
</dbReference>
<keyword evidence="3" id="KW-0408">Iron</keyword>
<keyword evidence="4" id="KW-0411">Iron-sulfur</keyword>
<dbReference type="GO" id="GO:0051536">
    <property type="term" value="F:iron-sulfur cluster binding"/>
    <property type="evidence" value="ECO:0007669"/>
    <property type="project" value="UniProtKB-KW"/>
</dbReference>
<comment type="similarity">
    <text evidence="1">Belongs to the FldB/FldC dehydratase alpha/beta subunit family.</text>
</comment>
<evidence type="ECO:0000313" key="5">
    <source>
        <dbReference type="EMBL" id="MBC8176775.1"/>
    </source>
</evidence>
<dbReference type="GO" id="GO:0046872">
    <property type="term" value="F:metal ion binding"/>
    <property type="evidence" value="ECO:0007669"/>
    <property type="project" value="UniProtKB-KW"/>
</dbReference>
<evidence type="ECO:0000256" key="4">
    <source>
        <dbReference type="ARBA" id="ARBA00023014"/>
    </source>
</evidence>
<evidence type="ECO:0000256" key="3">
    <source>
        <dbReference type="ARBA" id="ARBA00023004"/>
    </source>
</evidence>
<dbReference type="InterPro" id="IPR010327">
    <property type="entry name" value="FldB/FldC_alpha/beta"/>
</dbReference>
<protein>
    <submittedName>
        <fullName evidence="5">2-hydroxyacyl-CoA dehydratase</fullName>
    </submittedName>
</protein>
<dbReference type="Gene3D" id="3.40.50.11890">
    <property type="match status" value="1"/>
</dbReference>
<dbReference type="Proteomes" id="UP000650524">
    <property type="component" value="Unassembled WGS sequence"/>
</dbReference>
<keyword evidence="2" id="KW-0479">Metal-binding</keyword>
<evidence type="ECO:0000256" key="2">
    <source>
        <dbReference type="ARBA" id="ARBA00022723"/>
    </source>
</evidence>
<comment type="caution">
    <text evidence="5">The sequence shown here is derived from an EMBL/GenBank/DDBJ whole genome shotgun (WGS) entry which is preliminary data.</text>
</comment>
<sequence length="406" mass="47097">MKDERLSNEQISQVRKDYTKSFYARIRQAKKEGRPVTYTTALGPTELLYAMGVEVCMPENYVTICCAKQMAKGFCEEAETHSISPDLCSYARCGLGMMYSMDGPMGALPEPDFIVGAVSACDPHAKWWELKARHYNVPLFLMDSSYNFKGQIKPHQEAWMISELKRLADFVEEQTGNPFVEDDFRECVRLSGEAHSTFAEIQELRKHIPAPRGIREMVGDLFYLITQAGRRESVEYYRMVLKETRERVRRGEGVLDEEKTRLYFHNIPLWFNLQIFDWLAAQGAVVAMDFYTNHVWHGFFFDGGRFDSEDPFRDLARKWLFFDNHVGLPVKLSRSLISAREWGCQGAIFFSNRSCKVYSIGQPEQISALEQELGVRSFTFEAEMADPRSFSMDRWKEHMCMFLDFL</sequence>
<dbReference type="PANTHER" id="PTHR30548">
    <property type="entry name" value="2-HYDROXYGLUTARYL-COA DEHYDRATASE, D-COMPONENT-RELATED"/>
    <property type="match status" value="1"/>
</dbReference>
<organism evidence="5 6">
    <name type="scientific">Candidatus Desulfacyla euxinica</name>
    <dbReference type="NCBI Taxonomy" id="2841693"/>
    <lineage>
        <taxon>Bacteria</taxon>
        <taxon>Deltaproteobacteria</taxon>
        <taxon>Candidatus Desulfacyla</taxon>
    </lineage>
</organism>
<gene>
    <name evidence="5" type="ORF">H8E19_05170</name>
</gene>
<dbReference type="PANTHER" id="PTHR30548:SF4">
    <property type="entry name" value="SUBUNIT OF OXYGEN-SENSITIVE 2-HYDROXYISOCAPROYL-COA DEHYDRATASE"/>
    <property type="match status" value="1"/>
</dbReference>
<dbReference type="Gene3D" id="3.40.50.11900">
    <property type="match status" value="1"/>
</dbReference>
<evidence type="ECO:0000313" key="6">
    <source>
        <dbReference type="Proteomes" id="UP000650524"/>
    </source>
</evidence>